<proteinExistence type="inferred from homology"/>
<comment type="similarity">
    <text evidence="3">Belongs to the HAD-like hydrolase superfamily. SerB family.</text>
</comment>
<dbReference type="CDD" id="cd04309">
    <property type="entry name" value="HAD_PSP_eu"/>
    <property type="match status" value="1"/>
</dbReference>
<evidence type="ECO:0000256" key="4">
    <source>
        <dbReference type="ARBA" id="ARBA00012640"/>
    </source>
</evidence>
<dbReference type="InterPro" id="IPR004469">
    <property type="entry name" value="PSP"/>
</dbReference>
<accession>A0A1I7Y9U7</accession>
<dbReference type="GO" id="GO:0000287">
    <property type="term" value="F:magnesium ion binding"/>
    <property type="evidence" value="ECO:0007669"/>
    <property type="project" value="TreeGrafter"/>
</dbReference>
<dbReference type="Gene3D" id="3.40.50.1000">
    <property type="entry name" value="HAD superfamily/HAD-like"/>
    <property type="match status" value="1"/>
</dbReference>
<evidence type="ECO:0000313" key="14">
    <source>
        <dbReference type="WBParaSite" id="L893_g14139.t1"/>
    </source>
</evidence>
<evidence type="ECO:0000256" key="6">
    <source>
        <dbReference type="ARBA" id="ARBA00022605"/>
    </source>
</evidence>
<evidence type="ECO:0000256" key="3">
    <source>
        <dbReference type="ARBA" id="ARBA00009184"/>
    </source>
</evidence>
<evidence type="ECO:0000256" key="12">
    <source>
        <dbReference type="PIRSR" id="PIRSR604469-1"/>
    </source>
</evidence>
<dbReference type="InterPro" id="IPR023214">
    <property type="entry name" value="HAD_sf"/>
</dbReference>
<organism evidence="13 14">
    <name type="scientific">Steinernema glaseri</name>
    <dbReference type="NCBI Taxonomy" id="37863"/>
    <lineage>
        <taxon>Eukaryota</taxon>
        <taxon>Metazoa</taxon>
        <taxon>Ecdysozoa</taxon>
        <taxon>Nematoda</taxon>
        <taxon>Chromadorea</taxon>
        <taxon>Rhabditida</taxon>
        <taxon>Tylenchina</taxon>
        <taxon>Panagrolaimomorpha</taxon>
        <taxon>Strongyloidoidea</taxon>
        <taxon>Steinernematidae</taxon>
        <taxon>Steinernema</taxon>
    </lineage>
</organism>
<sequence length="302" mass="33251">MDTTSITSEARDTYDQTPVVLSTTIVRQHRTSAVGPLPPSNMRPDQLLRLSQLPQAAAHGAKALFSTETARSMTESHVRDIWFSADAVCFDVDSTVCTDEAIDELAAFIGVGDEVARCTHSAMNGNVSFREALKMRLDIMKPSFEQLETYALTHTPRLTQGIRELVDTLHKRNVDVYLVSGGFRRLIKPVADLLKIDHDRIFANEILFDEYGNYDGFDDTEPTSASGSKSVGKAGVCGLLKRKMGYKTLVMVGDGATDAEACPPADAFIGFGGNQARENVRRLAGWYVYDFKTLTDSLNKNQ</sequence>
<dbReference type="GO" id="GO:0006564">
    <property type="term" value="P:L-serine biosynthetic process"/>
    <property type="evidence" value="ECO:0007669"/>
    <property type="project" value="UniProtKB-KW"/>
</dbReference>
<dbReference type="GO" id="GO:0036424">
    <property type="term" value="F:L-phosphoserine phosphatase activity"/>
    <property type="evidence" value="ECO:0007669"/>
    <property type="project" value="InterPro"/>
</dbReference>
<evidence type="ECO:0000256" key="2">
    <source>
        <dbReference type="ARBA" id="ARBA00005135"/>
    </source>
</evidence>
<dbReference type="SUPFAM" id="SSF56784">
    <property type="entry name" value="HAD-like"/>
    <property type="match status" value="1"/>
</dbReference>
<dbReference type="Proteomes" id="UP000095287">
    <property type="component" value="Unplaced"/>
</dbReference>
<feature type="active site" description="Nucleophile" evidence="12">
    <location>
        <position position="91"/>
    </location>
</feature>
<feature type="active site" description="Proton donor" evidence="12">
    <location>
        <position position="93"/>
    </location>
</feature>
<comment type="pathway">
    <text evidence="2">Amino-acid biosynthesis; L-serine biosynthesis; L-serine from 3-phospho-D-glycerate: step 3/3.</text>
</comment>
<dbReference type="EC" id="3.1.3.3" evidence="4"/>
<reference evidence="14" key="1">
    <citation type="submission" date="2016-11" db="UniProtKB">
        <authorList>
            <consortium name="WormBaseParasite"/>
        </authorList>
    </citation>
    <scope>IDENTIFICATION</scope>
</reference>
<evidence type="ECO:0000313" key="13">
    <source>
        <dbReference type="Proteomes" id="UP000095287"/>
    </source>
</evidence>
<evidence type="ECO:0000256" key="7">
    <source>
        <dbReference type="ARBA" id="ARBA00022723"/>
    </source>
</evidence>
<dbReference type="FunFam" id="3.40.50.1000:FF:000077">
    <property type="entry name" value="Phosphoserine phosphatase, chloroplastic"/>
    <property type="match status" value="1"/>
</dbReference>
<dbReference type="Pfam" id="PF00702">
    <property type="entry name" value="Hydrolase"/>
    <property type="match status" value="1"/>
</dbReference>
<protein>
    <recommendedName>
        <fullName evidence="5">Phosphoserine phosphatase</fullName>
        <ecNumber evidence="4">3.1.3.3</ecNumber>
    </recommendedName>
    <alternativeName>
        <fullName evidence="11">O-phosphoserine phosphohydrolase</fullName>
    </alternativeName>
</protein>
<dbReference type="InterPro" id="IPR050582">
    <property type="entry name" value="HAD-like_SerB"/>
</dbReference>
<keyword evidence="10" id="KW-0718">Serine biosynthesis</keyword>
<dbReference type="WBParaSite" id="L893_g14139.t1">
    <property type="protein sequence ID" value="L893_g14139.t1"/>
    <property type="gene ID" value="L893_g14139"/>
</dbReference>
<dbReference type="Gene3D" id="1.10.150.210">
    <property type="entry name" value="Phosphoserine phosphatase, domain 2"/>
    <property type="match status" value="1"/>
</dbReference>
<evidence type="ECO:0000256" key="11">
    <source>
        <dbReference type="ARBA" id="ARBA00031693"/>
    </source>
</evidence>
<dbReference type="NCBIfam" id="TIGR00338">
    <property type="entry name" value="serB"/>
    <property type="match status" value="1"/>
</dbReference>
<keyword evidence="9" id="KW-0460">Magnesium</keyword>
<evidence type="ECO:0000256" key="5">
    <source>
        <dbReference type="ARBA" id="ARBA00015196"/>
    </source>
</evidence>
<evidence type="ECO:0000256" key="8">
    <source>
        <dbReference type="ARBA" id="ARBA00022801"/>
    </source>
</evidence>
<keyword evidence="8" id="KW-0378">Hydrolase</keyword>
<evidence type="ECO:0000256" key="1">
    <source>
        <dbReference type="ARBA" id="ARBA00001946"/>
    </source>
</evidence>
<dbReference type="GO" id="GO:0005737">
    <property type="term" value="C:cytoplasm"/>
    <property type="evidence" value="ECO:0007669"/>
    <property type="project" value="TreeGrafter"/>
</dbReference>
<dbReference type="AlphaFoldDB" id="A0A1I7Y9U7"/>
<dbReference type="NCBIfam" id="TIGR01488">
    <property type="entry name" value="HAD-SF-IB"/>
    <property type="match status" value="1"/>
</dbReference>
<dbReference type="InterPro" id="IPR036412">
    <property type="entry name" value="HAD-like_sf"/>
</dbReference>
<comment type="cofactor">
    <cofactor evidence="1">
        <name>Mg(2+)</name>
        <dbReference type="ChEBI" id="CHEBI:18420"/>
    </cofactor>
</comment>
<dbReference type="PANTHER" id="PTHR43344:SF2">
    <property type="entry name" value="PHOSPHOSERINE PHOSPHATASE"/>
    <property type="match status" value="1"/>
</dbReference>
<keyword evidence="13" id="KW-1185">Reference proteome</keyword>
<keyword evidence="7" id="KW-0479">Metal-binding</keyword>
<keyword evidence="6" id="KW-0028">Amino-acid biosynthesis</keyword>
<evidence type="ECO:0000256" key="10">
    <source>
        <dbReference type="ARBA" id="ARBA00023299"/>
    </source>
</evidence>
<evidence type="ECO:0000256" key="9">
    <source>
        <dbReference type="ARBA" id="ARBA00022842"/>
    </source>
</evidence>
<name>A0A1I7Y9U7_9BILA</name>
<dbReference type="UniPathway" id="UPA00135">
    <property type="reaction ID" value="UER00198"/>
</dbReference>
<dbReference type="PANTHER" id="PTHR43344">
    <property type="entry name" value="PHOSPHOSERINE PHOSPHATASE"/>
    <property type="match status" value="1"/>
</dbReference>